<comment type="caution">
    <text evidence="1">The sequence shown here is derived from an EMBL/GenBank/DDBJ whole genome shotgun (WGS) entry which is preliminary data.</text>
</comment>
<dbReference type="EMBL" id="VEVO01000005">
    <property type="protein sequence ID" value="KAF0042594.1"/>
    <property type="molecule type" value="Genomic_DNA"/>
</dbReference>
<evidence type="ECO:0000313" key="2">
    <source>
        <dbReference type="Proteomes" id="UP000438429"/>
    </source>
</evidence>
<gene>
    <name evidence="1" type="ORF">F2P81_006126</name>
</gene>
<evidence type="ECO:0000313" key="1">
    <source>
        <dbReference type="EMBL" id="KAF0042594.1"/>
    </source>
</evidence>
<sequence length="123" mass="13574">MQRRFYTPTGSRDLKLGLTPRETWGMFDTCPAASKSGIRDSDGIGSLSRCRVYSSTVCDLTGDGVRTGIVSNRSNIYVKRNFTSSRSDVLSRSRLGTVVDRSQIETLSVKTTKHAVKLFSCDV</sequence>
<proteinExistence type="predicted"/>
<accession>A0A6A4TH77</accession>
<dbReference type="AlphaFoldDB" id="A0A6A4TH77"/>
<protein>
    <submittedName>
        <fullName evidence="1">Uncharacterized protein</fullName>
    </submittedName>
</protein>
<organism evidence="1 2">
    <name type="scientific">Scophthalmus maximus</name>
    <name type="common">Turbot</name>
    <name type="synonym">Psetta maxima</name>
    <dbReference type="NCBI Taxonomy" id="52904"/>
    <lineage>
        <taxon>Eukaryota</taxon>
        <taxon>Metazoa</taxon>
        <taxon>Chordata</taxon>
        <taxon>Craniata</taxon>
        <taxon>Vertebrata</taxon>
        <taxon>Euteleostomi</taxon>
        <taxon>Actinopterygii</taxon>
        <taxon>Neopterygii</taxon>
        <taxon>Teleostei</taxon>
        <taxon>Neoteleostei</taxon>
        <taxon>Acanthomorphata</taxon>
        <taxon>Carangaria</taxon>
        <taxon>Pleuronectiformes</taxon>
        <taxon>Pleuronectoidei</taxon>
        <taxon>Scophthalmidae</taxon>
        <taxon>Scophthalmus</taxon>
    </lineage>
</organism>
<reference evidence="1 2" key="1">
    <citation type="submission" date="2019-06" db="EMBL/GenBank/DDBJ databases">
        <title>Draft genomes of female and male turbot (Scophthalmus maximus).</title>
        <authorList>
            <person name="Xu H."/>
            <person name="Xu X.-W."/>
            <person name="Shao C."/>
            <person name="Chen S."/>
        </authorList>
    </citation>
    <scope>NUCLEOTIDE SEQUENCE [LARGE SCALE GENOMIC DNA]</scope>
    <source>
        <strain evidence="1">Ysfricsl-2016a</strain>
        <tissue evidence="1">Blood</tissue>
    </source>
</reference>
<dbReference type="Proteomes" id="UP000438429">
    <property type="component" value="Unassembled WGS sequence"/>
</dbReference>
<name>A0A6A4TH77_SCOMX</name>